<dbReference type="AlphaFoldDB" id="A0A0V1ELE6"/>
<feature type="region of interest" description="Disordered" evidence="1">
    <location>
        <begin position="1"/>
        <end position="35"/>
    </location>
</feature>
<evidence type="ECO:0000313" key="2">
    <source>
        <dbReference type="EMBL" id="KRY74633.1"/>
    </source>
</evidence>
<name>A0A0V1ELE6_9BILA</name>
<sequence length="35" mass="3904">MPRYNMNKGNVLLNSTNEENATTKSSICQNTPPHV</sequence>
<keyword evidence="3" id="KW-1185">Reference proteome</keyword>
<dbReference type="Proteomes" id="UP000055024">
    <property type="component" value="Unassembled WGS sequence"/>
</dbReference>
<dbReference type="EMBL" id="JYDP01007244">
    <property type="protein sequence ID" value="KRY74633.1"/>
    <property type="molecule type" value="Genomic_DNA"/>
</dbReference>
<feature type="compositionally biased region" description="Polar residues" evidence="1">
    <location>
        <begin position="12"/>
        <end position="35"/>
    </location>
</feature>
<organism evidence="2 3">
    <name type="scientific">Trichinella zimbabwensis</name>
    <dbReference type="NCBI Taxonomy" id="268475"/>
    <lineage>
        <taxon>Eukaryota</taxon>
        <taxon>Metazoa</taxon>
        <taxon>Ecdysozoa</taxon>
        <taxon>Nematoda</taxon>
        <taxon>Enoplea</taxon>
        <taxon>Dorylaimia</taxon>
        <taxon>Trichinellida</taxon>
        <taxon>Trichinellidae</taxon>
        <taxon>Trichinella</taxon>
    </lineage>
</organism>
<gene>
    <name evidence="2" type="ORF">T11_6633</name>
</gene>
<protein>
    <submittedName>
        <fullName evidence="2">Uncharacterized protein</fullName>
    </submittedName>
</protein>
<reference evidence="2" key="1">
    <citation type="submission" date="2015-01" db="EMBL/GenBank/DDBJ databases">
        <title>Evolution of Trichinella species and genotypes.</title>
        <authorList>
            <person name="Korhonen P.K."/>
            <person name="Edoardo P."/>
            <person name="Giuseppe L.R."/>
            <person name="Gasser R.B."/>
        </authorList>
    </citation>
    <scope>NUCLEOTIDE SEQUENCE [LARGE SCALE GENOMIC DNA]</scope>
    <source>
        <strain evidence="2">ISS1029</strain>
    </source>
</reference>
<comment type="caution">
    <text evidence="2">The sequence shown here is derived from an EMBL/GenBank/DDBJ whole genome shotgun (WGS) entry which is preliminary data.</text>
</comment>
<evidence type="ECO:0000256" key="1">
    <source>
        <dbReference type="SAM" id="MobiDB-lite"/>
    </source>
</evidence>
<evidence type="ECO:0000313" key="3">
    <source>
        <dbReference type="Proteomes" id="UP000055024"/>
    </source>
</evidence>
<accession>A0A0V1ELE6</accession>
<proteinExistence type="predicted"/>